<dbReference type="SMART" id="SM00249">
    <property type="entry name" value="PHD"/>
    <property type="match status" value="1"/>
</dbReference>
<feature type="compositionally biased region" description="Acidic residues" evidence="7">
    <location>
        <begin position="29"/>
        <end position="41"/>
    </location>
</feature>
<gene>
    <name evidence="9" type="ORF">BU26DRAFT_595036</name>
</gene>
<comment type="subcellular location">
    <subcellularLocation>
        <location evidence="1">Nucleus</location>
    </subcellularLocation>
</comment>
<feature type="compositionally biased region" description="Low complexity" evidence="7">
    <location>
        <begin position="677"/>
        <end position="708"/>
    </location>
</feature>
<feature type="domain" description="PHD-type" evidence="8">
    <location>
        <begin position="721"/>
        <end position="772"/>
    </location>
</feature>
<dbReference type="InterPro" id="IPR011011">
    <property type="entry name" value="Znf_FYVE_PHD"/>
</dbReference>
<evidence type="ECO:0000256" key="1">
    <source>
        <dbReference type="ARBA" id="ARBA00004123"/>
    </source>
</evidence>
<proteinExistence type="predicted"/>
<keyword evidence="3 6" id="KW-0863">Zinc-finger</keyword>
<evidence type="ECO:0000256" key="6">
    <source>
        <dbReference type="PROSITE-ProRule" id="PRU00146"/>
    </source>
</evidence>
<evidence type="ECO:0000313" key="9">
    <source>
        <dbReference type="EMBL" id="KAF2249275.1"/>
    </source>
</evidence>
<organism evidence="9 10">
    <name type="scientific">Trematosphaeria pertusa</name>
    <dbReference type="NCBI Taxonomy" id="390896"/>
    <lineage>
        <taxon>Eukaryota</taxon>
        <taxon>Fungi</taxon>
        <taxon>Dikarya</taxon>
        <taxon>Ascomycota</taxon>
        <taxon>Pezizomycotina</taxon>
        <taxon>Dothideomycetes</taxon>
        <taxon>Pleosporomycetidae</taxon>
        <taxon>Pleosporales</taxon>
        <taxon>Massarineae</taxon>
        <taxon>Trematosphaeriaceae</taxon>
        <taxon>Trematosphaeria</taxon>
    </lineage>
</organism>
<dbReference type="InterPro" id="IPR041899">
    <property type="entry name" value="MAGE_WH2"/>
</dbReference>
<evidence type="ECO:0000259" key="8">
    <source>
        <dbReference type="PROSITE" id="PS50016"/>
    </source>
</evidence>
<evidence type="ECO:0000256" key="7">
    <source>
        <dbReference type="SAM" id="MobiDB-lite"/>
    </source>
</evidence>
<feature type="compositionally biased region" description="Basic and acidic residues" evidence="7">
    <location>
        <begin position="449"/>
        <end position="462"/>
    </location>
</feature>
<feature type="compositionally biased region" description="Basic residues" evidence="7">
    <location>
        <begin position="828"/>
        <end position="837"/>
    </location>
</feature>
<evidence type="ECO:0000256" key="4">
    <source>
        <dbReference type="ARBA" id="ARBA00022833"/>
    </source>
</evidence>
<dbReference type="RefSeq" id="XP_033684279.1">
    <property type="nucleotide sequence ID" value="XM_033834921.1"/>
</dbReference>
<dbReference type="PANTHER" id="PTHR46174:SF1">
    <property type="entry name" value="CXXC-TYPE ZINC FINGER PROTEIN 1"/>
    <property type="match status" value="1"/>
</dbReference>
<sequence length="1170" mass="128849">MPPASRKRRADDDLPAPTQSLRNRRQEETPDYDEDLDEEEEHGSGSVAQLSKNLVRYALACEYSRTPIKRQDVNQKVLGTHVRSFKHVFDAANGQLMDVFGMRMVELPNKEKVTMRQKRAAAGAESQPKTSNMWVLQTILPEQYRTPDIIGPGRAPVGDVEDVDGAYIGLYTMVISLILLSGGQLSEGKLDRFLKRMNAEQSTPVDSTDKVLGRMIKEGYIVKVKDSSSGEEVVDYIVGARGKVEVGREAVADFVRNVYGDGVADLEQRLARTLGVGQDEASMRRWRAGGCRISRPSPSPALGPQLLISSSRLRFPLHPPRLLSGPRHSPPSAAPCLSHARALFRRQPQNPPTMSSINSLLNHEPAADQRQPRAPQSYVAPTTFEAADALTTLATLGSGQQYAPTRELPSPTAFAHPPRRTSSFSSHAAPVEPSPPIEQPQAHSPTLEQYHHGSRSPEEQRRQVLLPRTSPVPVLAPIHHLTTTLQEQMQEEGPASSSYGKDVSQTVPPSRSTEPESRRDETQNREPAFVRDEPTVTQIREPESTDEPPHPISTNLPLSQAGEQQPSPLPVIKNEPSGTPREVTPSIAVAQPSDRQRSVTADGMDAETLKAIEIAKQSDLGLRAKSAPSKKRPAPSVTPAIKKKGTATAKKPPSKKRRLDTDGDTKARSVTPTARPKTTSSKGVKKGSQAGTPAAESSPAPDQSSQAHASDDDAESSEDSTLYCICKKPDNHKWMIGCDGGCDDWFHGSCVNMSQADEDLVDKFICPLCEEKGRGQTTWKPMCRRDGCRKPARLTKGKESKYCSDECGVIFFQEQLQRTAGAKSMASAKKKSKKKSSKNGEDVVSDDDDEPTPLGGVLRAKDLKALVEQSKDIQAFKTLGSGVLSPPQTASPTKANFDGSLPNGLPSLIEDLSLTAAETERLTALHKEKSQLKERLEALKDREKFVSMAKEQAIRVAEREKIKVKEFCGYDSRLSWSDAEFLRWRNSKPGRAAFQFSTLSPTPEQVDSLPTVNGETVIVVNGEEKEKETVCLKKRCPKHPQWQKLNLQDARFEELEIVESIKECEKEERSVRERARRRGAKDAMARELTGGDASREERNREGWVEMPWLDRHIPRSFRFSTLGVGGNTTGVQKESSGLIVSSATILSFDLVFAGKAFVTRRNKYALKEGK</sequence>
<dbReference type="InterPro" id="IPR002190">
    <property type="entry name" value="MHD_dom"/>
</dbReference>
<keyword evidence="2" id="KW-0479">Metal-binding</keyword>
<dbReference type="Gene3D" id="3.30.40.10">
    <property type="entry name" value="Zinc/RING finger domain, C3HC4 (zinc finger)"/>
    <property type="match status" value="1"/>
</dbReference>
<evidence type="ECO:0000256" key="3">
    <source>
        <dbReference type="ARBA" id="ARBA00022771"/>
    </source>
</evidence>
<dbReference type="CDD" id="cd16039">
    <property type="entry name" value="PHD_SPP1"/>
    <property type="match status" value="1"/>
</dbReference>
<evidence type="ECO:0000313" key="10">
    <source>
        <dbReference type="Proteomes" id="UP000800094"/>
    </source>
</evidence>
<feature type="region of interest" description="Disordered" evidence="7">
    <location>
        <begin position="401"/>
        <end position="463"/>
    </location>
</feature>
<feature type="region of interest" description="Disordered" evidence="7">
    <location>
        <begin position="1"/>
        <end position="47"/>
    </location>
</feature>
<dbReference type="SMART" id="SM01373">
    <property type="entry name" value="MAGE"/>
    <property type="match status" value="1"/>
</dbReference>
<dbReference type="Proteomes" id="UP000800094">
    <property type="component" value="Unassembled WGS sequence"/>
</dbReference>
<dbReference type="EMBL" id="ML987195">
    <property type="protein sequence ID" value="KAF2249275.1"/>
    <property type="molecule type" value="Genomic_DNA"/>
</dbReference>
<keyword evidence="10" id="KW-1185">Reference proteome</keyword>
<dbReference type="PANTHER" id="PTHR46174">
    <property type="entry name" value="CXXC-TYPE ZINC FINGER PROTEIN 1"/>
    <property type="match status" value="1"/>
</dbReference>
<dbReference type="InterPro" id="IPR019787">
    <property type="entry name" value="Znf_PHD-finger"/>
</dbReference>
<reference evidence="9" key="1">
    <citation type="journal article" date="2020" name="Stud. Mycol.">
        <title>101 Dothideomycetes genomes: a test case for predicting lifestyles and emergence of pathogens.</title>
        <authorList>
            <person name="Haridas S."/>
            <person name="Albert R."/>
            <person name="Binder M."/>
            <person name="Bloem J."/>
            <person name="Labutti K."/>
            <person name="Salamov A."/>
            <person name="Andreopoulos B."/>
            <person name="Baker S."/>
            <person name="Barry K."/>
            <person name="Bills G."/>
            <person name="Bluhm B."/>
            <person name="Cannon C."/>
            <person name="Castanera R."/>
            <person name="Culley D."/>
            <person name="Daum C."/>
            <person name="Ezra D."/>
            <person name="Gonzalez J."/>
            <person name="Henrissat B."/>
            <person name="Kuo A."/>
            <person name="Liang C."/>
            <person name="Lipzen A."/>
            <person name="Lutzoni F."/>
            <person name="Magnuson J."/>
            <person name="Mondo S."/>
            <person name="Nolan M."/>
            <person name="Ohm R."/>
            <person name="Pangilinan J."/>
            <person name="Park H.-J."/>
            <person name="Ramirez L."/>
            <person name="Alfaro M."/>
            <person name="Sun H."/>
            <person name="Tritt A."/>
            <person name="Yoshinaga Y."/>
            <person name="Zwiers L.-H."/>
            <person name="Turgeon B."/>
            <person name="Goodwin S."/>
            <person name="Spatafora J."/>
            <person name="Crous P."/>
            <person name="Grigoriev I."/>
        </authorList>
    </citation>
    <scope>NUCLEOTIDE SEQUENCE</scope>
    <source>
        <strain evidence="9">CBS 122368</strain>
    </source>
</reference>
<dbReference type="PROSITE" id="PS50016">
    <property type="entry name" value="ZF_PHD_2"/>
    <property type="match status" value="1"/>
</dbReference>
<dbReference type="GO" id="GO:0048188">
    <property type="term" value="C:Set1C/COMPASS complex"/>
    <property type="evidence" value="ECO:0007669"/>
    <property type="project" value="InterPro"/>
</dbReference>
<dbReference type="Pfam" id="PF00628">
    <property type="entry name" value="PHD"/>
    <property type="match status" value="1"/>
</dbReference>
<evidence type="ECO:0000256" key="5">
    <source>
        <dbReference type="ARBA" id="ARBA00023242"/>
    </source>
</evidence>
<dbReference type="Gene3D" id="1.10.10.1210">
    <property type="entry name" value="MAGE homology domain, winged helix WH2 motif"/>
    <property type="match status" value="1"/>
</dbReference>
<dbReference type="GO" id="GO:0045893">
    <property type="term" value="P:positive regulation of DNA-templated transcription"/>
    <property type="evidence" value="ECO:0007669"/>
    <property type="project" value="TreeGrafter"/>
</dbReference>
<dbReference type="InterPro" id="IPR019786">
    <property type="entry name" value="Zinc_finger_PHD-type_CS"/>
</dbReference>
<dbReference type="Pfam" id="PF01454">
    <property type="entry name" value="MAGE"/>
    <property type="match status" value="1"/>
</dbReference>
<feature type="compositionally biased region" description="Polar residues" evidence="7">
    <location>
        <begin position="552"/>
        <end position="566"/>
    </location>
</feature>
<dbReference type="GO" id="GO:0008270">
    <property type="term" value="F:zinc ion binding"/>
    <property type="evidence" value="ECO:0007669"/>
    <property type="project" value="UniProtKB-KW"/>
</dbReference>
<name>A0A6A6IFB7_9PLEO</name>
<dbReference type="InterPro" id="IPR041898">
    <property type="entry name" value="MAGE_WH1"/>
</dbReference>
<dbReference type="AlphaFoldDB" id="A0A6A6IFB7"/>
<feature type="region of interest" description="Disordered" evidence="7">
    <location>
        <begin position="823"/>
        <end position="856"/>
    </location>
</feature>
<dbReference type="PROSITE" id="PS01359">
    <property type="entry name" value="ZF_PHD_1"/>
    <property type="match status" value="1"/>
</dbReference>
<dbReference type="InterPro" id="IPR013083">
    <property type="entry name" value="Znf_RING/FYVE/PHD"/>
</dbReference>
<protein>
    <submittedName>
        <fullName evidence="9">MAGE-domain-containing protein</fullName>
    </submittedName>
</protein>
<feature type="compositionally biased region" description="Basic and acidic residues" evidence="7">
    <location>
        <begin position="513"/>
        <end position="549"/>
    </location>
</feature>
<dbReference type="GeneID" id="54588251"/>
<feature type="compositionally biased region" description="Polar residues" evidence="7">
    <location>
        <begin position="495"/>
        <end position="512"/>
    </location>
</feature>
<keyword evidence="4" id="KW-0862">Zinc</keyword>
<dbReference type="InterPro" id="IPR037869">
    <property type="entry name" value="Spp1/CFP1"/>
</dbReference>
<keyword evidence="5" id="KW-0539">Nucleus</keyword>
<dbReference type="InterPro" id="IPR001965">
    <property type="entry name" value="Znf_PHD"/>
</dbReference>
<accession>A0A6A6IFB7</accession>
<dbReference type="OrthoDB" id="436852at2759"/>
<evidence type="ECO:0000256" key="2">
    <source>
        <dbReference type="ARBA" id="ARBA00022723"/>
    </source>
</evidence>
<feature type="region of interest" description="Disordered" evidence="7">
    <location>
        <begin position="1072"/>
        <end position="1099"/>
    </location>
</feature>
<feature type="region of interest" description="Disordered" evidence="7">
    <location>
        <begin position="485"/>
        <end position="715"/>
    </location>
</feature>
<dbReference type="Gene3D" id="1.10.10.1200">
    <property type="entry name" value="MAGE homology domain, winged helix WH1 motif"/>
    <property type="match status" value="1"/>
</dbReference>
<dbReference type="SUPFAM" id="SSF57903">
    <property type="entry name" value="FYVE/PHD zinc finger"/>
    <property type="match status" value="1"/>
</dbReference>